<protein>
    <recommendedName>
        <fullName evidence="3">Glutamine amidotransferase type-2 domain-containing protein</fullName>
    </recommendedName>
</protein>
<gene>
    <name evidence="4" type="ORF">COT32_01210</name>
</gene>
<name>A0A2H0YNU5_9BACT</name>
<keyword evidence="2" id="KW-0315">Glutamine amidotransferase</keyword>
<organism evidence="4 5">
    <name type="scientific">Candidatus Nealsonbacteria bacterium CG08_land_8_20_14_0_20_36_22</name>
    <dbReference type="NCBI Taxonomy" id="1974704"/>
    <lineage>
        <taxon>Bacteria</taxon>
        <taxon>Candidatus Nealsoniibacteriota</taxon>
    </lineage>
</organism>
<dbReference type="InterPro" id="IPR029055">
    <property type="entry name" value="Ntn_hydrolases_N"/>
</dbReference>
<evidence type="ECO:0000259" key="3">
    <source>
        <dbReference type="PROSITE" id="PS51278"/>
    </source>
</evidence>
<feature type="domain" description="Glutamine amidotransferase type-2" evidence="3">
    <location>
        <begin position="1"/>
        <end position="218"/>
    </location>
</feature>
<dbReference type="InterPro" id="IPR000836">
    <property type="entry name" value="PRTase_dom"/>
</dbReference>
<dbReference type="PROSITE" id="PS51278">
    <property type="entry name" value="GATASE_TYPE_2"/>
    <property type="match status" value="1"/>
</dbReference>
<evidence type="ECO:0000313" key="5">
    <source>
        <dbReference type="Proteomes" id="UP000231472"/>
    </source>
</evidence>
<dbReference type="EMBL" id="PEYC01000023">
    <property type="protein sequence ID" value="PIS40174.1"/>
    <property type="molecule type" value="Genomic_DNA"/>
</dbReference>
<dbReference type="AlphaFoldDB" id="A0A2H0YNU5"/>
<sequence>MTALFQKKIYKIVKKIPKGNFLEDLFWETFYRQHLGEQYGGLSTHKEGQKIKIQTHRGLFRHTFQNNLAGLEGTEGIGYCGHTREPFLIGSRIGEMSVCFSGNIINLSELVDEFENFGHIFERCGDDIEIIAKLIAQGVNIIDGIKRMAERIKGAFALLVLTKEGIYAARCPTGHWPLVIGEKKGAIAVSSEPCGFKNFGFKLVRDLKPGEIVLFKGGKIETKAIISGEKVQFCSFVWVYTAYPNGVFWGIPASLVRKRLGAALARQDIERGFIPDIVAPVPDSGRFHAIGYHQEFCRQIMEGKIRKVPLYDEVLLKWPYAGRSFTPQEEEKRKLEAHIKLLVNGEDYTGKVLVINDDSIVRGTQTSENLVPKAESLGVKEIHFRISNPELHSYCPYGKTTKRGELFAAEILSKEERIKFLNSKAENKNIVRSLEYNTVDDLVLAIGLPREKLCVDCDLKTPD</sequence>
<dbReference type="InterPro" id="IPR017932">
    <property type="entry name" value="GATase_2_dom"/>
</dbReference>
<comment type="caution">
    <text evidence="4">The sequence shown here is derived from an EMBL/GenBank/DDBJ whole genome shotgun (WGS) entry which is preliminary data.</text>
</comment>
<evidence type="ECO:0000313" key="4">
    <source>
        <dbReference type="EMBL" id="PIS40174.1"/>
    </source>
</evidence>
<evidence type="ECO:0000256" key="1">
    <source>
        <dbReference type="ARBA" id="ARBA00022679"/>
    </source>
</evidence>
<accession>A0A2H0YNU5</accession>
<dbReference type="Gene3D" id="3.40.50.2020">
    <property type="match status" value="1"/>
</dbReference>
<proteinExistence type="predicted"/>
<dbReference type="Gene3D" id="3.60.20.10">
    <property type="entry name" value="Glutamine Phosphoribosylpyrophosphate, subunit 1, domain 1"/>
    <property type="match status" value="1"/>
</dbReference>
<dbReference type="GO" id="GO:0016740">
    <property type="term" value="F:transferase activity"/>
    <property type="evidence" value="ECO:0007669"/>
    <property type="project" value="UniProtKB-KW"/>
</dbReference>
<keyword evidence="1" id="KW-0808">Transferase</keyword>
<dbReference type="Proteomes" id="UP000231472">
    <property type="component" value="Unassembled WGS sequence"/>
</dbReference>
<dbReference type="Pfam" id="PF13537">
    <property type="entry name" value="GATase_7"/>
    <property type="match status" value="1"/>
</dbReference>
<dbReference type="PANTHER" id="PTHR11907">
    <property type="entry name" value="AMIDOPHOSPHORIBOSYLTRANSFERASE"/>
    <property type="match status" value="1"/>
</dbReference>
<evidence type="ECO:0000256" key="2">
    <source>
        <dbReference type="ARBA" id="ARBA00022962"/>
    </source>
</evidence>
<reference evidence="5" key="1">
    <citation type="submission" date="2017-09" db="EMBL/GenBank/DDBJ databases">
        <title>Depth-based differentiation of microbial function through sediment-hosted aquifers and enrichment of novel symbionts in the deep terrestrial subsurface.</title>
        <authorList>
            <person name="Probst A.J."/>
            <person name="Ladd B."/>
            <person name="Jarett J.K."/>
            <person name="Geller-Mcgrath D.E."/>
            <person name="Sieber C.M.K."/>
            <person name="Emerson J.B."/>
            <person name="Anantharaman K."/>
            <person name="Thomas B.C."/>
            <person name="Malmstrom R."/>
            <person name="Stieglmeier M."/>
            <person name="Klingl A."/>
            <person name="Woyke T."/>
            <person name="Ryan C.M."/>
            <person name="Banfield J.F."/>
        </authorList>
    </citation>
    <scope>NUCLEOTIDE SEQUENCE [LARGE SCALE GENOMIC DNA]</scope>
</reference>
<dbReference type="InterPro" id="IPR029057">
    <property type="entry name" value="PRTase-like"/>
</dbReference>
<dbReference type="SUPFAM" id="SSF56235">
    <property type="entry name" value="N-terminal nucleophile aminohydrolases (Ntn hydrolases)"/>
    <property type="match status" value="1"/>
</dbReference>
<dbReference type="CDD" id="cd06223">
    <property type="entry name" value="PRTases_typeI"/>
    <property type="match status" value="1"/>
</dbReference>
<dbReference type="SUPFAM" id="SSF53271">
    <property type="entry name" value="PRTase-like"/>
    <property type="match status" value="1"/>
</dbReference>